<dbReference type="Proteomes" id="UP000581688">
    <property type="component" value="Unassembled WGS sequence"/>
</dbReference>
<evidence type="ECO:0000313" key="1">
    <source>
        <dbReference type="EMBL" id="MBB6454459.1"/>
    </source>
</evidence>
<dbReference type="GO" id="GO:0003677">
    <property type="term" value="F:DNA binding"/>
    <property type="evidence" value="ECO:0007669"/>
    <property type="project" value="UniProtKB-KW"/>
</dbReference>
<sequence length="72" mass="8612">MNTSAIEKTIAELKGLLANPETYEEIREQAEVDMKKLSNWLEYYDWLNRLIDSFETKEIFNFIPIEQKKDPE</sequence>
<dbReference type="RefSeq" id="WP_174497057.1">
    <property type="nucleotide sequence ID" value="NZ_CADDWK010000011.1"/>
</dbReference>
<protein>
    <submittedName>
        <fullName evidence="1">DNA-binding transcriptional regulator GbsR (MarR family)</fullName>
    </submittedName>
</protein>
<organism evidence="1 2">
    <name type="scientific">Salirhabdus euzebyi</name>
    <dbReference type="NCBI Taxonomy" id="394506"/>
    <lineage>
        <taxon>Bacteria</taxon>
        <taxon>Bacillati</taxon>
        <taxon>Bacillota</taxon>
        <taxon>Bacilli</taxon>
        <taxon>Bacillales</taxon>
        <taxon>Bacillaceae</taxon>
        <taxon>Salirhabdus</taxon>
    </lineage>
</organism>
<gene>
    <name evidence="1" type="ORF">HNQ94_002941</name>
</gene>
<comment type="caution">
    <text evidence="1">The sequence shown here is derived from an EMBL/GenBank/DDBJ whole genome shotgun (WGS) entry which is preliminary data.</text>
</comment>
<dbReference type="AlphaFoldDB" id="A0A841Q7C0"/>
<dbReference type="EMBL" id="JACHGH010000009">
    <property type="protein sequence ID" value="MBB6454459.1"/>
    <property type="molecule type" value="Genomic_DNA"/>
</dbReference>
<reference evidence="1 2" key="1">
    <citation type="submission" date="2020-08" db="EMBL/GenBank/DDBJ databases">
        <title>Genomic Encyclopedia of Type Strains, Phase IV (KMG-IV): sequencing the most valuable type-strain genomes for metagenomic binning, comparative biology and taxonomic classification.</title>
        <authorList>
            <person name="Goeker M."/>
        </authorList>
    </citation>
    <scope>NUCLEOTIDE SEQUENCE [LARGE SCALE GENOMIC DNA]</scope>
    <source>
        <strain evidence="1 2">DSM 19612</strain>
    </source>
</reference>
<proteinExistence type="predicted"/>
<name>A0A841Q7C0_9BACI</name>
<keyword evidence="2" id="KW-1185">Reference proteome</keyword>
<accession>A0A841Q7C0</accession>
<evidence type="ECO:0000313" key="2">
    <source>
        <dbReference type="Proteomes" id="UP000581688"/>
    </source>
</evidence>
<keyword evidence="1" id="KW-0238">DNA-binding</keyword>